<evidence type="ECO:0000313" key="2">
    <source>
        <dbReference type="EMBL" id="ODN03214.1"/>
    </source>
</evidence>
<protein>
    <submittedName>
        <fullName evidence="2">Uncharacterized protein</fullName>
    </submittedName>
</protein>
<reference evidence="2 3" key="1">
    <citation type="journal article" date="2016" name="Genome Biol. Evol.">
        <title>Gene Family Evolution Reflects Adaptation to Soil Environmental Stressors in the Genome of the Collembolan Orchesella cincta.</title>
        <authorList>
            <person name="Faddeeva-Vakhrusheva A."/>
            <person name="Derks M.F."/>
            <person name="Anvar S.Y."/>
            <person name="Agamennone V."/>
            <person name="Suring W."/>
            <person name="Smit S."/>
            <person name="van Straalen N.M."/>
            <person name="Roelofs D."/>
        </authorList>
    </citation>
    <scope>NUCLEOTIDE SEQUENCE [LARGE SCALE GENOMIC DNA]</scope>
    <source>
        <tissue evidence="2">Mixed pool</tissue>
    </source>
</reference>
<evidence type="ECO:0000256" key="1">
    <source>
        <dbReference type="SAM" id="MobiDB-lite"/>
    </source>
</evidence>
<proteinExistence type="predicted"/>
<dbReference type="AlphaFoldDB" id="A0A1D2ND84"/>
<sequence length="68" mass="6938">MDGTASAVMQDPGAQSQSIVVSQEGGADGAGEEAGSQQVFYVTEDGALLDPQSLGLSLEQLQQLLNQA</sequence>
<organism evidence="2 3">
    <name type="scientific">Orchesella cincta</name>
    <name type="common">Springtail</name>
    <name type="synonym">Podura cincta</name>
    <dbReference type="NCBI Taxonomy" id="48709"/>
    <lineage>
        <taxon>Eukaryota</taxon>
        <taxon>Metazoa</taxon>
        <taxon>Ecdysozoa</taxon>
        <taxon>Arthropoda</taxon>
        <taxon>Hexapoda</taxon>
        <taxon>Collembola</taxon>
        <taxon>Entomobryomorpha</taxon>
        <taxon>Entomobryoidea</taxon>
        <taxon>Orchesellidae</taxon>
        <taxon>Orchesellinae</taxon>
        <taxon>Orchesella</taxon>
    </lineage>
</organism>
<evidence type="ECO:0000313" key="3">
    <source>
        <dbReference type="Proteomes" id="UP000094527"/>
    </source>
</evidence>
<feature type="region of interest" description="Disordered" evidence="1">
    <location>
        <begin position="1"/>
        <end position="36"/>
    </location>
</feature>
<gene>
    <name evidence="2" type="ORF">Ocin01_03453</name>
</gene>
<dbReference type="Proteomes" id="UP000094527">
    <property type="component" value="Unassembled WGS sequence"/>
</dbReference>
<comment type="caution">
    <text evidence="2">The sequence shown here is derived from an EMBL/GenBank/DDBJ whole genome shotgun (WGS) entry which is preliminary data.</text>
</comment>
<name>A0A1D2ND84_ORCCI</name>
<keyword evidence="3" id="KW-1185">Reference proteome</keyword>
<dbReference type="EMBL" id="LJIJ01000082">
    <property type="protein sequence ID" value="ODN03214.1"/>
    <property type="molecule type" value="Genomic_DNA"/>
</dbReference>
<accession>A0A1D2ND84</accession>